<dbReference type="AlphaFoldDB" id="A0A8S3S3G5"/>
<accession>A0A8S3S3G5</accession>
<name>A0A8S3S3G5_MYTED</name>
<gene>
    <name evidence="2" type="ORF">MEDL_30069</name>
</gene>
<dbReference type="Gene3D" id="1.25.40.480">
    <property type="match status" value="1"/>
</dbReference>
<dbReference type="InterPro" id="IPR021025">
    <property type="entry name" value="Fanconi_anaemia_gr_E_prot_C"/>
</dbReference>
<proteinExistence type="predicted"/>
<dbReference type="PANTHER" id="PTHR32094:SF5">
    <property type="entry name" value="FANCONI ANEMIA GROUP E PROTEIN"/>
    <property type="match status" value="1"/>
</dbReference>
<dbReference type="InterPro" id="IPR039685">
    <property type="entry name" value="FANCE"/>
</dbReference>
<comment type="caution">
    <text evidence="2">The sequence shown here is derived from an EMBL/GenBank/DDBJ whole genome shotgun (WGS) entry which is preliminary data.</text>
</comment>
<dbReference type="Proteomes" id="UP000683360">
    <property type="component" value="Unassembled WGS sequence"/>
</dbReference>
<dbReference type="GO" id="GO:0036297">
    <property type="term" value="P:interstrand cross-link repair"/>
    <property type="evidence" value="ECO:0007669"/>
    <property type="project" value="InterPro"/>
</dbReference>
<dbReference type="PANTHER" id="PTHR32094">
    <property type="entry name" value="FANCONI ANEMIA GROUP E PROTEIN"/>
    <property type="match status" value="1"/>
</dbReference>
<dbReference type="Pfam" id="PF11510">
    <property type="entry name" value="FA_FANCE"/>
    <property type="match status" value="1"/>
</dbReference>
<organism evidence="2 3">
    <name type="scientific">Mytilus edulis</name>
    <name type="common">Blue mussel</name>
    <dbReference type="NCBI Taxonomy" id="6550"/>
    <lineage>
        <taxon>Eukaryota</taxon>
        <taxon>Metazoa</taxon>
        <taxon>Spiralia</taxon>
        <taxon>Lophotrochozoa</taxon>
        <taxon>Mollusca</taxon>
        <taxon>Bivalvia</taxon>
        <taxon>Autobranchia</taxon>
        <taxon>Pteriomorphia</taxon>
        <taxon>Mytilida</taxon>
        <taxon>Mytiloidea</taxon>
        <taxon>Mytilidae</taxon>
        <taxon>Mytilinae</taxon>
        <taxon>Mytilus</taxon>
    </lineage>
</organism>
<feature type="domain" description="Fanconi Anaemia group E protein C-terminal" evidence="1">
    <location>
        <begin position="263"/>
        <end position="511"/>
    </location>
</feature>
<dbReference type="OrthoDB" id="2449818at2759"/>
<sequence length="512" mass="58362">MSDDRFFNTIPVEWRGLFQSAMKSNNTVLNRMNAWYEEQWSSKYGGLLLWTDLIQSLLAEEPAIKEGELIFVTRYSQLPGFLQQGLLAFLLHHRQFIPKSSLKYFLEGIGNSMQVDSWVEILYRMLQAYLVSTEGQKEEYLQYEFTPGNQTYANSVYQQLQNSEIKTSPWTITAQVNFGSVIQGSDNTREKQEEQDIEMEGVTSPVNEGVISPGIDGITSPDLIMLEEEPLQKLPRLEIQPLTQMDHSQVTCMIEEKSQTDIQPEDLEKMKMIKDRWESGEDAEVQDEMDLILTSNTSVVEMMCKEVCIEDMSETAMATACNQIQQLDRMISHSNCTVMLSALLLQKVIEMNQSASRILTGVVAMVAESFSKPLIEGVFVPAVENHQYGTYQADLIIKVCKEIFHNTDKLYFLELMLKKSIDITDNHISVLHALFEGKVDISDSLLLTVLESFKIYGCKLEKNLKFGKLIVALVNKYGAQMNKEHKEILTQMMMSHKSFLKKSIQAAVAKLK</sequence>
<evidence type="ECO:0000313" key="3">
    <source>
        <dbReference type="Proteomes" id="UP000683360"/>
    </source>
</evidence>
<reference evidence="2" key="1">
    <citation type="submission" date="2021-03" db="EMBL/GenBank/DDBJ databases">
        <authorList>
            <person name="Bekaert M."/>
        </authorList>
    </citation>
    <scope>NUCLEOTIDE SEQUENCE</scope>
</reference>
<keyword evidence="3" id="KW-1185">Reference proteome</keyword>
<evidence type="ECO:0000313" key="2">
    <source>
        <dbReference type="EMBL" id="CAG2216337.1"/>
    </source>
</evidence>
<dbReference type="EMBL" id="CAJPWZ010001480">
    <property type="protein sequence ID" value="CAG2216337.1"/>
    <property type="molecule type" value="Genomic_DNA"/>
</dbReference>
<evidence type="ECO:0000259" key="1">
    <source>
        <dbReference type="Pfam" id="PF11510"/>
    </source>
</evidence>
<dbReference type="GO" id="GO:0043240">
    <property type="term" value="C:Fanconi anaemia nuclear complex"/>
    <property type="evidence" value="ECO:0007669"/>
    <property type="project" value="InterPro"/>
</dbReference>
<protein>
    <submittedName>
        <fullName evidence="2">FANCE</fullName>
    </submittedName>
</protein>